<dbReference type="KEGG" id="mmr:Mmar10_0945"/>
<reference evidence="9 10" key="1">
    <citation type="submission" date="2006-08" db="EMBL/GenBank/DDBJ databases">
        <title>Complete sequence of Maricaulis maris MCS10.</title>
        <authorList>
            <consortium name="US DOE Joint Genome Institute"/>
            <person name="Copeland A."/>
            <person name="Lucas S."/>
            <person name="Lapidus A."/>
            <person name="Barry K."/>
            <person name="Detter J.C."/>
            <person name="Glavina del Rio T."/>
            <person name="Hammon N."/>
            <person name="Israni S."/>
            <person name="Dalin E."/>
            <person name="Tice H."/>
            <person name="Pitluck S."/>
            <person name="Saunders E."/>
            <person name="Brettin T."/>
            <person name="Bruce D."/>
            <person name="Han C."/>
            <person name="Tapia R."/>
            <person name="Gilna P."/>
            <person name="Schmutz J."/>
            <person name="Larimer F."/>
            <person name="Land M."/>
            <person name="Hauser L."/>
            <person name="Kyrpides N."/>
            <person name="Mikhailova N."/>
            <person name="Viollier P."/>
            <person name="Stephens C."/>
            <person name="Richardson P."/>
        </authorList>
    </citation>
    <scope>NUCLEOTIDE SEQUENCE [LARGE SCALE GENOMIC DNA]</scope>
    <source>
        <strain evidence="9 10">MCS10</strain>
    </source>
</reference>
<keyword evidence="5" id="KW-0460">Magnesium</keyword>
<feature type="domain" description="PII-uridylyltransferase/Glutamine-synthetase adenylyltransferase" evidence="8">
    <location>
        <begin position="320"/>
        <end position="455"/>
    </location>
</feature>
<keyword evidence="3" id="KW-0547">Nucleotide-binding</keyword>
<dbReference type="InterPro" id="IPR023057">
    <property type="entry name" value="GlnE"/>
</dbReference>
<feature type="domain" description="Glutamate-ammonia ligase adenylyltransferase repeated" evidence="7">
    <location>
        <begin position="52"/>
        <end position="295"/>
    </location>
</feature>
<protein>
    <submittedName>
        <fullName evidence="9">(Glutamate--ammonia-ligase) adenylyltransferase</fullName>
        <ecNumber evidence="9">2.7.7.42</ecNumber>
    </submittedName>
</protein>
<dbReference type="Pfam" id="PF03710">
    <property type="entry name" value="GlnE"/>
    <property type="match status" value="2"/>
</dbReference>
<evidence type="ECO:0000259" key="8">
    <source>
        <dbReference type="Pfam" id="PF08335"/>
    </source>
</evidence>
<sequence>MLAMTDLAAHPDCVLPAGLAPLPGRTPGAAAHMIAALPDTVGQAIGPARDFLDTVFAAAPYLARLAQRRADTLEACLVRTPDALISSVIADLHRAGAEAGDPSALDIALRHAKSDAHLVTALADLTGVWDVREVTGAMTRVADAALQAALHAHVRFLAEQGRAHPVTNPDNPIPGVVILALGKMGTGDLNYSSDIDLVAVYDPDSLSLPDSEEPRKRLPRLIQAVVKSLQDVTAEGYVFRVDLRLRPDPGATPVIISTEAALNYYESLGQTWERAAWIKARASAGDRDAAARFLAHMQPFIWRRSLDYAAIDDIRGLARQIQTVGRRAEIRPAGHDLKLGRGGIREIEFYAQIPQLVFGGRDERVREPSTLAALGALAVTGAVEPDVVDALARDYRDLRSWEHRIQMRQDEPSQTVPLEDEDRADLAALSGFADVAAFETAVEACLQRVHGHFSDQFEGDEALSSSAGSLILTGVEPTPDTITTLQTLGFSQPGSVWATLNGWAGGRVRAVRSSRARTLFARIAPQLVDRMSATGEPDAAMTRFAAFFENLPMGVQPLSLLSNEPGLAADLIGILTLAPRLASDLARRPALLDAMLDDRFSVPLGQDPADSFKRVLDEALERAGGYEDRLNSARRRVREERFRIGAQILNGMATAQTAGAAFSAMADATLAAMARAAQDETERRFGPMPGEGVILGMGKLGGRELAADSDLDIMIIYQGDETASGWFGRFATRLISALSAPTEEGELYTVDMQLRPSGKAGPVAVSLSRFDSYYPHEAWTWEMMALTRARIIAGDGPLADAVTASFERALCRPRDGKGVREDARAMRQRLAEAKPPSSIWDLKARPGGLQDIEFIAQTLQLIHADREDVVRASTREALQALGEAGVLPAGEVKLLTETLQLQLGVLQMIRCAHGSGFDPAQASSGFATRLAELAGCAKIEALEAALDRRMRAVRKVFERRIGKM</sequence>
<dbReference type="NCBIfam" id="NF008292">
    <property type="entry name" value="PRK11072.1"/>
    <property type="match status" value="1"/>
</dbReference>
<accession>Q0AR49</accession>
<gene>
    <name evidence="9" type="ordered locus">Mmar10_0945</name>
</gene>
<evidence type="ECO:0000256" key="1">
    <source>
        <dbReference type="ARBA" id="ARBA00022679"/>
    </source>
</evidence>
<keyword evidence="10" id="KW-1185">Reference proteome</keyword>
<evidence type="ECO:0000313" key="9">
    <source>
        <dbReference type="EMBL" id="ABI65238.1"/>
    </source>
</evidence>
<evidence type="ECO:0000256" key="5">
    <source>
        <dbReference type="ARBA" id="ARBA00022842"/>
    </source>
</evidence>
<dbReference type="InterPro" id="IPR043519">
    <property type="entry name" value="NT_sf"/>
</dbReference>
<keyword evidence="2 9" id="KW-0548">Nucleotidyltransferase</keyword>
<evidence type="ECO:0000313" key="10">
    <source>
        <dbReference type="Proteomes" id="UP000001964"/>
    </source>
</evidence>
<dbReference type="InterPro" id="IPR005190">
    <property type="entry name" value="GlnE_rpt_dom"/>
</dbReference>
<keyword evidence="6" id="KW-0511">Multifunctional enzyme</keyword>
<proteinExistence type="predicted"/>
<evidence type="ECO:0000256" key="6">
    <source>
        <dbReference type="ARBA" id="ARBA00023268"/>
    </source>
</evidence>
<dbReference type="PANTHER" id="PTHR30621">
    <property type="entry name" value="GLUTAMINE SYNTHETASE ADENYLYLTRANSFERASE"/>
    <property type="match status" value="1"/>
</dbReference>
<dbReference type="Pfam" id="PF08335">
    <property type="entry name" value="GlnD_UR_UTase"/>
    <property type="match status" value="2"/>
</dbReference>
<dbReference type="GO" id="GO:0000820">
    <property type="term" value="P:regulation of glutamine family amino acid metabolic process"/>
    <property type="evidence" value="ECO:0007669"/>
    <property type="project" value="TreeGrafter"/>
</dbReference>
<dbReference type="Proteomes" id="UP000001964">
    <property type="component" value="Chromosome"/>
</dbReference>
<dbReference type="SUPFAM" id="SSF81301">
    <property type="entry name" value="Nucleotidyltransferase"/>
    <property type="match status" value="2"/>
</dbReference>
<evidence type="ECO:0000256" key="4">
    <source>
        <dbReference type="ARBA" id="ARBA00022840"/>
    </source>
</evidence>
<dbReference type="PANTHER" id="PTHR30621:SF0">
    <property type="entry name" value="BIFUNCTIONAL GLUTAMINE SYNTHETASE ADENYLYLTRANSFERASE_ADENYLYL-REMOVING ENZYME"/>
    <property type="match status" value="1"/>
</dbReference>
<keyword evidence="1 9" id="KW-0808">Transferase</keyword>
<dbReference type="NCBIfam" id="NF010706">
    <property type="entry name" value="PRK14108.1"/>
    <property type="match status" value="1"/>
</dbReference>
<dbReference type="CDD" id="cd05401">
    <property type="entry name" value="NT_GlnE_GlnD_like"/>
    <property type="match status" value="2"/>
</dbReference>
<dbReference type="GO" id="GO:0005829">
    <property type="term" value="C:cytosol"/>
    <property type="evidence" value="ECO:0007669"/>
    <property type="project" value="TreeGrafter"/>
</dbReference>
<dbReference type="Gene3D" id="1.20.120.1510">
    <property type="match status" value="1"/>
</dbReference>
<dbReference type="GO" id="GO:0008882">
    <property type="term" value="F:[glutamate-ammonia-ligase] adenylyltransferase activity"/>
    <property type="evidence" value="ECO:0007669"/>
    <property type="project" value="UniProtKB-EC"/>
</dbReference>
<evidence type="ECO:0000256" key="3">
    <source>
        <dbReference type="ARBA" id="ARBA00022741"/>
    </source>
</evidence>
<dbReference type="EC" id="2.7.7.42" evidence="9"/>
<keyword evidence="9" id="KW-0436">Ligase</keyword>
<evidence type="ECO:0000256" key="2">
    <source>
        <dbReference type="ARBA" id="ARBA00022695"/>
    </source>
</evidence>
<dbReference type="Gene3D" id="3.30.460.10">
    <property type="entry name" value="Beta Polymerase, domain 2"/>
    <property type="match status" value="2"/>
</dbReference>
<dbReference type="eggNOG" id="COG1391">
    <property type="taxonomic scope" value="Bacteria"/>
</dbReference>
<dbReference type="HOGENOM" id="CLU_006233_0_0_5"/>
<name>Q0AR49_MARMM</name>
<evidence type="ECO:0000259" key="7">
    <source>
        <dbReference type="Pfam" id="PF03710"/>
    </source>
</evidence>
<dbReference type="GO" id="GO:0005524">
    <property type="term" value="F:ATP binding"/>
    <property type="evidence" value="ECO:0007669"/>
    <property type="project" value="UniProtKB-KW"/>
</dbReference>
<dbReference type="SUPFAM" id="SSF81593">
    <property type="entry name" value="Nucleotidyltransferase substrate binding subunit/domain"/>
    <property type="match status" value="2"/>
</dbReference>
<dbReference type="GO" id="GO:0016874">
    <property type="term" value="F:ligase activity"/>
    <property type="evidence" value="ECO:0007669"/>
    <property type="project" value="UniProtKB-KW"/>
</dbReference>
<feature type="domain" description="Glutamate-ammonia ligase adenylyltransferase repeated" evidence="7">
    <location>
        <begin position="570"/>
        <end position="798"/>
    </location>
</feature>
<dbReference type="EMBL" id="CP000449">
    <property type="protein sequence ID" value="ABI65238.1"/>
    <property type="molecule type" value="Genomic_DNA"/>
</dbReference>
<dbReference type="Gene3D" id="1.20.120.330">
    <property type="entry name" value="Nucleotidyltransferases domain 2"/>
    <property type="match status" value="2"/>
</dbReference>
<feature type="domain" description="PII-uridylyltransferase/Glutamine-synthetase adenylyltransferase" evidence="8">
    <location>
        <begin position="838"/>
        <end position="958"/>
    </location>
</feature>
<keyword evidence="4" id="KW-0067">ATP-binding</keyword>
<dbReference type="STRING" id="394221.Mmar10_0945"/>
<dbReference type="InterPro" id="IPR013546">
    <property type="entry name" value="PII_UdlTrfase/GS_AdlTrfase"/>
</dbReference>
<organism evidence="9 10">
    <name type="scientific">Maricaulis maris (strain MCS10)</name>
    <name type="common">Caulobacter maris</name>
    <dbReference type="NCBI Taxonomy" id="394221"/>
    <lineage>
        <taxon>Bacteria</taxon>
        <taxon>Pseudomonadati</taxon>
        <taxon>Pseudomonadota</taxon>
        <taxon>Alphaproteobacteria</taxon>
        <taxon>Maricaulales</taxon>
        <taxon>Maricaulaceae</taxon>
        <taxon>Maricaulis</taxon>
    </lineage>
</organism>
<dbReference type="AlphaFoldDB" id="Q0AR49"/>